<evidence type="ECO:0000256" key="2">
    <source>
        <dbReference type="ARBA" id="ARBA00023125"/>
    </source>
</evidence>
<name>A0A7X6DUA5_9BACT</name>
<feature type="region of interest" description="Disordered" evidence="4">
    <location>
        <begin position="93"/>
        <end position="118"/>
    </location>
</feature>
<dbReference type="GO" id="GO:0003677">
    <property type="term" value="F:DNA binding"/>
    <property type="evidence" value="ECO:0007669"/>
    <property type="project" value="UniProtKB-KW"/>
</dbReference>
<dbReference type="EMBL" id="VTOW01000008">
    <property type="protein sequence ID" value="NKE73528.1"/>
    <property type="molecule type" value="Genomic_DNA"/>
</dbReference>
<dbReference type="Proteomes" id="UP000534783">
    <property type="component" value="Unassembled WGS sequence"/>
</dbReference>
<comment type="caution">
    <text evidence="6">The sequence shown here is derived from an EMBL/GenBank/DDBJ whole genome shotgun (WGS) entry which is preliminary data.</text>
</comment>
<reference evidence="6 7" key="1">
    <citation type="journal article" date="2020" name="Nature">
        <title>Bacterial chemolithoautotrophy via manganese oxidation.</title>
        <authorList>
            <person name="Yu H."/>
            <person name="Leadbetter J.R."/>
        </authorList>
    </citation>
    <scope>NUCLEOTIDE SEQUENCE [LARGE SCALE GENOMIC DNA]</scope>
    <source>
        <strain evidence="6 7">Mn-1</strain>
    </source>
</reference>
<dbReference type="Gene3D" id="1.10.260.40">
    <property type="entry name" value="lambda repressor-like DNA-binding domains"/>
    <property type="match status" value="1"/>
</dbReference>
<feature type="compositionally biased region" description="Basic and acidic residues" evidence="4">
    <location>
        <begin position="99"/>
        <end position="118"/>
    </location>
</feature>
<organism evidence="6 7">
    <name type="scientific">Candidatus Manganitrophus noduliformans</name>
    <dbReference type="NCBI Taxonomy" id="2606439"/>
    <lineage>
        <taxon>Bacteria</taxon>
        <taxon>Pseudomonadati</taxon>
        <taxon>Nitrospirota</taxon>
        <taxon>Nitrospiria</taxon>
        <taxon>Candidatus Troglogloeales</taxon>
        <taxon>Candidatus Manganitrophaceae</taxon>
        <taxon>Candidatus Manganitrophus</taxon>
    </lineage>
</organism>
<dbReference type="Pfam" id="PF01381">
    <property type="entry name" value="HTH_3"/>
    <property type="match status" value="1"/>
</dbReference>
<proteinExistence type="predicted"/>
<evidence type="ECO:0000256" key="1">
    <source>
        <dbReference type="ARBA" id="ARBA00023015"/>
    </source>
</evidence>
<dbReference type="PANTHER" id="PTHR46797:SF23">
    <property type="entry name" value="HTH-TYPE TRANSCRIPTIONAL REGULATOR SUTR"/>
    <property type="match status" value="1"/>
</dbReference>
<evidence type="ECO:0000259" key="5">
    <source>
        <dbReference type="PROSITE" id="PS50943"/>
    </source>
</evidence>
<dbReference type="GO" id="GO:0003700">
    <property type="term" value="F:DNA-binding transcription factor activity"/>
    <property type="evidence" value="ECO:0007669"/>
    <property type="project" value="TreeGrafter"/>
</dbReference>
<keyword evidence="1" id="KW-0805">Transcription regulation</keyword>
<accession>A0A7X6DUA5</accession>
<dbReference type="InterPro" id="IPR050807">
    <property type="entry name" value="TransReg_Diox_bact_type"/>
</dbReference>
<feature type="region of interest" description="Disordered" evidence="4">
    <location>
        <begin position="1"/>
        <end position="23"/>
    </location>
</feature>
<dbReference type="SUPFAM" id="SSF47413">
    <property type="entry name" value="lambda repressor-like DNA-binding domains"/>
    <property type="match status" value="1"/>
</dbReference>
<dbReference type="AlphaFoldDB" id="A0A7X6DUA5"/>
<evidence type="ECO:0000313" key="7">
    <source>
        <dbReference type="Proteomes" id="UP000534783"/>
    </source>
</evidence>
<keyword evidence="7" id="KW-1185">Reference proteome</keyword>
<sequence length="118" mass="13639">MRNRMREAETRGRSKEGRFDQSAEEKALKLVSEQLRRLRSRRGLTQSEMEEIGVSYKYYQRIEAGKANITVKTLVRVMTALGFEFFGFCSRQKLKRKKDAGGNKDEGRRRDSEGEGGN</sequence>
<dbReference type="CDD" id="cd00093">
    <property type="entry name" value="HTH_XRE"/>
    <property type="match status" value="1"/>
</dbReference>
<keyword evidence="3" id="KW-0804">Transcription</keyword>
<dbReference type="RefSeq" id="WP_168063489.1">
    <property type="nucleotide sequence ID" value="NZ_VTOW01000008.1"/>
</dbReference>
<dbReference type="PROSITE" id="PS50943">
    <property type="entry name" value="HTH_CROC1"/>
    <property type="match status" value="1"/>
</dbReference>
<dbReference type="PANTHER" id="PTHR46797">
    <property type="entry name" value="HTH-TYPE TRANSCRIPTIONAL REGULATOR"/>
    <property type="match status" value="1"/>
</dbReference>
<evidence type="ECO:0000256" key="4">
    <source>
        <dbReference type="SAM" id="MobiDB-lite"/>
    </source>
</evidence>
<keyword evidence="2" id="KW-0238">DNA-binding</keyword>
<dbReference type="InterPro" id="IPR001387">
    <property type="entry name" value="Cro/C1-type_HTH"/>
</dbReference>
<dbReference type="GO" id="GO:0005829">
    <property type="term" value="C:cytosol"/>
    <property type="evidence" value="ECO:0007669"/>
    <property type="project" value="TreeGrafter"/>
</dbReference>
<dbReference type="SMART" id="SM00530">
    <property type="entry name" value="HTH_XRE"/>
    <property type="match status" value="1"/>
</dbReference>
<evidence type="ECO:0000256" key="3">
    <source>
        <dbReference type="ARBA" id="ARBA00023163"/>
    </source>
</evidence>
<feature type="domain" description="HTH cro/C1-type" evidence="5">
    <location>
        <begin position="35"/>
        <end position="88"/>
    </location>
</feature>
<dbReference type="InterPro" id="IPR010982">
    <property type="entry name" value="Lambda_DNA-bd_dom_sf"/>
</dbReference>
<gene>
    <name evidence="6" type="ORF">MNODULE_22465</name>
</gene>
<evidence type="ECO:0000313" key="6">
    <source>
        <dbReference type="EMBL" id="NKE73528.1"/>
    </source>
</evidence>
<protein>
    <submittedName>
        <fullName evidence="6">Helix-turn-helix transcriptional regulator</fullName>
    </submittedName>
</protein>